<accession>A0A229UR78</accession>
<comment type="similarity">
    <text evidence="1">Belongs to the peptidase C56 family.</text>
</comment>
<dbReference type="SUPFAM" id="SSF52317">
    <property type="entry name" value="Class I glutamine amidotransferase-like"/>
    <property type="match status" value="1"/>
</dbReference>
<dbReference type="PANTHER" id="PTHR42733:SF13">
    <property type="entry name" value="DJ-1_PFPI DOMAIN-CONTAINING PROTEIN"/>
    <property type="match status" value="1"/>
</dbReference>
<evidence type="ECO:0000259" key="2">
    <source>
        <dbReference type="Pfam" id="PF01965"/>
    </source>
</evidence>
<name>A0A229UR78_9BACL</name>
<dbReference type="InterPro" id="IPR006286">
    <property type="entry name" value="C56_PfpI-like"/>
</dbReference>
<keyword evidence="4" id="KW-1185">Reference proteome</keyword>
<keyword evidence="3" id="KW-0645">Protease</keyword>
<evidence type="ECO:0000256" key="1">
    <source>
        <dbReference type="ARBA" id="ARBA00008542"/>
    </source>
</evidence>
<dbReference type="CDD" id="cd03134">
    <property type="entry name" value="GATase1_PfpI_like"/>
    <property type="match status" value="1"/>
</dbReference>
<dbReference type="Gene3D" id="3.40.50.880">
    <property type="match status" value="1"/>
</dbReference>
<evidence type="ECO:0000313" key="4">
    <source>
        <dbReference type="Proteomes" id="UP000215509"/>
    </source>
</evidence>
<dbReference type="Proteomes" id="UP000215509">
    <property type="component" value="Unassembled WGS sequence"/>
</dbReference>
<evidence type="ECO:0000313" key="3">
    <source>
        <dbReference type="EMBL" id="OXM85900.1"/>
    </source>
</evidence>
<dbReference type="InterPro" id="IPR029062">
    <property type="entry name" value="Class_I_gatase-like"/>
</dbReference>
<keyword evidence="3" id="KW-0378">Hydrolase</keyword>
<dbReference type="PANTHER" id="PTHR42733">
    <property type="entry name" value="DJ-1 PROTEIN"/>
    <property type="match status" value="1"/>
</dbReference>
<dbReference type="InterPro" id="IPR002818">
    <property type="entry name" value="DJ-1/PfpI"/>
</dbReference>
<dbReference type="Pfam" id="PF01965">
    <property type="entry name" value="DJ-1_PfpI"/>
    <property type="match status" value="1"/>
</dbReference>
<dbReference type="EMBL" id="NMQW01000017">
    <property type="protein sequence ID" value="OXM85900.1"/>
    <property type="molecule type" value="Genomic_DNA"/>
</dbReference>
<comment type="caution">
    <text evidence="3">The sequence shown here is derived from an EMBL/GenBank/DDBJ whole genome shotgun (WGS) entry which is preliminary data.</text>
</comment>
<dbReference type="PROSITE" id="PS51276">
    <property type="entry name" value="PEPTIDASE_C56_PFPI"/>
    <property type="match status" value="1"/>
</dbReference>
<dbReference type="OrthoDB" id="9792284at2"/>
<feature type="domain" description="DJ-1/PfpI" evidence="2">
    <location>
        <begin position="7"/>
        <end position="169"/>
    </location>
</feature>
<dbReference type="GO" id="GO:0006508">
    <property type="term" value="P:proteolysis"/>
    <property type="evidence" value="ECO:0007669"/>
    <property type="project" value="UniProtKB-KW"/>
</dbReference>
<dbReference type="RefSeq" id="WP_094015050.1">
    <property type="nucleotide sequence ID" value="NZ_NMQW01000017.1"/>
</dbReference>
<gene>
    <name evidence="3" type="ORF">CF651_11745</name>
</gene>
<organism evidence="3 4">
    <name type="scientific">Paenibacillus rigui</name>
    <dbReference type="NCBI Taxonomy" id="554312"/>
    <lineage>
        <taxon>Bacteria</taxon>
        <taxon>Bacillati</taxon>
        <taxon>Bacillota</taxon>
        <taxon>Bacilli</taxon>
        <taxon>Bacillales</taxon>
        <taxon>Paenibacillaceae</taxon>
        <taxon>Paenibacillus</taxon>
    </lineage>
</organism>
<proteinExistence type="inferred from homology"/>
<dbReference type="GO" id="GO:0008233">
    <property type="term" value="F:peptidase activity"/>
    <property type="evidence" value="ECO:0007669"/>
    <property type="project" value="UniProtKB-KW"/>
</dbReference>
<protein>
    <submittedName>
        <fullName evidence="3">Protease</fullName>
    </submittedName>
</protein>
<dbReference type="NCBIfam" id="TIGR01382">
    <property type="entry name" value="PfpI"/>
    <property type="match status" value="1"/>
</dbReference>
<sequence>MELKGCKVLAFVDEEFEDLEMWYPVLRLRESGAEVHLAGPKANTVYHGKYGVPLTTEYSVEEVKSEDYIGLYVPGGWAPDKLRRYADVLRLTREFHEAKKPIAHICHAGWVLASAKICAGYTMTSTPGIKDDLENAGAIWVDQEVVVDRNIVSGRRPPDLPAFTKEFVRVLAEFTSK</sequence>
<dbReference type="AlphaFoldDB" id="A0A229UR78"/>
<reference evidence="3 4" key="1">
    <citation type="submission" date="2017-07" db="EMBL/GenBank/DDBJ databases">
        <title>Genome sequencing and assembly of Paenibacillus rigui.</title>
        <authorList>
            <person name="Mayilraj S."/>
        </authorList>
    </citation>
    <scope>NUCLEOTIDE SEQUENCE [LARGE SCALE GENOMIC DNA]</scope>
    <source>
        <strain evidence="3 4">JCM 16352</strain>
    </source>
</reference>